<dbReference type="AlphaFoldDB" id="A0A1X7FA33"/>
<dbReference type="OrthoDB" id="7582980at2"/>
<evidence type="ECO:0000313" key="2">
    <source>
        <dbReference type="Proteomes" id="UP000192903"/>
    </source>
</evidence>
<dbReference type="InterPro" id="IPR011739">
    <property type="entry name" value="GTA_rcc01693"/>
</dbReference>
<protein>
    <recommendedName>
        <fullName evidence="3">Phage tail assembly chaperone</fullName>
    </recommendedName>
</protein>
<dbReference type="RefSeq" id="WP_085422766.1">
    <property type="nucleotide sequence ID" value="NZ_FXAF01000006.1"/>
</dbReference>
<dbReference type="InterPro" id="IPR019056">
    <property type="entry name" value="Phage_TAC_6"/>
</dbReference>
<evidence type="ECO:0000313" key="1">
    <source>
        <dbReference type="EMBL" id="SMF48990.1"/>
    </source>
</evidence>
<reference evidence="2" key="1">
    <citation type="submission" date="2017-04" db="EMBL/GenBank/DDBJ databases">
        <authorList>
            <person name="Varghese N."/>
            <person name="Submissions S."/>
        </authorList>
    </citation>
    <scope>NUCLEOTIDE SEQUENCE [LARGE SCALE GENOMIC DNA]</scope>
    <source>
        <strain evidence="2">B4P</strain>
    </source>
</reference>
<accession>A0A1X7FA33</accession>
<dbReference type="STRING" id="464029.SAMN02982989_2606"/>
<dbReference type="NCBIfam" id="TIGR02216">
    <property type="entry name" value="phage_TIGR02216"/>
    <property type="match status" value="1"/>
</dbReference>
<dbReference type="Proteomes" id="UP000192903">
    <property type="component" value="Unassembled WGS sequence"/>
</dbReference>
<dbReference type="Pfam" id="PF09550">
    <property type="entry name" value="Phage_TAC_6"/>
    <property type="match status" value="1"/>
</dbReference>
<gene>
    <name evidence="1" type="ORF">SAMN02982989_2606</name>
</gene>
<evidence type="ECO:0008006" key="3">
    <source>
        <dbReference type="Google" id="ProtNLM"/>
    </source>
</evidence>
<proteinExistence type="predicted"/>
<name>A0A1X7FA33_9HYPH</name>
<sequence length="72" mass="7955">MKAAAGIEARAEPFPWEAAMHVGLCRLRLSSRDFWALTPREFFAMAGSSGPRGEAMERARLEALMRAFPDGT</sequence>
<organism evidence="1 2">
    <name type="scientific">Xaviernesmea oryzae</name>
    <dbReference type="NCBI Taxonomy" id="464029"/>
    <lineage>
        <taxon>Bacteria</taxon>
        <taxon>Pseudomonadati</taxon>
        <taxon>Pseudomonadota</taxon>
        <taxon>Alphaproteobacteria</taxon>
        <taxon>Hyphomicrobiales</taxon>
        <taxon>Rhizobiaceae</taxon>
        <taxon>Rhizobium/Agrobacterium group</taxon>
        <taxon>Xaviernesmea</taxon>
    </lineage>
</organism>
<keyword evidence="2" id="KW-1185">Reference proteome</keyword>
<dbReference type="EMBL" id="FXAF01000006">
    <property type="protein sequence ID" value="SMF48990.1"/>
    <property type="molecule type" value="Genomic_DNA"/>
</dbReference>